<organism evidence="1 2">
    <name type="scientific">Methylacidiphilum infernorum (isolate V4)</name>
    <name type="common">Methylokorus infernorum (strain V4)</name>
    <dbReference type="NCBI Taxonomy" id="481448"/>
    <lineage>
        <taxon>Bacteria</taxon>
        <taxon>Pseudomonadati</taxon>
        <taxon>Verrucomicrobiota</taxon>
        <taxon>Methylacidiphilae</taxon>
        <taxon>Methylacidiphilales</taxon>
        <taxon>Methylacidiphilaceae</taxon>
        <taxon>Methylacidiphilum (ex Ratnadevi et al. 2023)</taxon>
    </lineage>
</organism>
<sequence length="56" mass="6610">MEAQNTKKRQQGKNGAYFFHFPLLGIFSKLCQHYFFNSCFVLYPVVFKQHEGYTIG</sequence>
<dbReference type="AlphaFoldDB" id="B3DXC9"/>
<dbReference type="Proteomes" id="UP000009149">
    <property type="component" value="Chromosome"/>
</dbReference>
<accession>B3DXC9</accession>
<proteinExistence type="predicted"/>
<reference evidence="1 2" key="1">
    <citation type="journal article" date="2008" name="Biol. Direct">
        <title>Complete genome sequence of the extremely acidophilic methanotroph isolate V4, Methylacidiphilum infernorum, a representative of the bacterial phylum Verrucomicrobia.</title>
        <authorList>
            <person name="Hou S."/>
            <person name="Makarova K.S."/>
            <person name="Saw J.H."/>
            <person name="Senin P."/>
            <person name="Ly B.V."/>
            <person name="Zhou Z."/>
            <person name="Ren Y."/>
            <person name="Wang J."/>
            <person name="Galperin M.Y."/>
            <person name="Omelchenko M.V."/>
            <person name="Wolf Y.I."/>
            <person name="Yutin N."/>
            <person name="Koonin E.V."/>
            <person name="Stott M.B."/>
            <person name="Mountain B.W."/>
            <person name="Crowe M.A."/>
            <person name="Smirnova A.V."/>
            <person name="Dunfield P.F."/>
            <person name="Feng L."/>
            <person name="Wang L."/>
            <person name="Alam M."/>
        </authorList>
    </citation>
    <scope>NUCLEOTIDE SEQUENCE [LARGE SCALE GENOMIC DNA]</scope>
    <source>
        <strain evidence="2">Isolate V4</strain>
    </source>
</reference>
<protein>
    <submittedName>
        <fullName evidence="1">Uncharacterized protein</fullName>
    </submittedName>
</protein>
<gene>
    <name evidence="1" type="ordered locus">Minf_1784</name>
</gene>
<name>B3DXC9_METI4</name>
<evidence type="ECO:0000313" key="2">
    <source>
        <dbReference type="Proteomes" id="UP000009149"/>
    </source>
</evidence>
<dbReference type="HOGENOM" id="CLU_3009114_0_0_0"/>
<evidence type="ECO:0000313" key="1">
    <source>
        <dbReference type="EMBL" id="ACD83838.1"/>
    </source>
</evidence>
<dbReference type="STRING" id="481448.Minf_1784"/>
<dbReference type="EMBL" id="CP000975">
    <property type="protein sequence ID" value="ACD83838.1"/>
    <property type="molecule type" value="Genomic_DNA"/>
</dbReference>
<dbReference type="KEGG" id="min:Minf_1784"/>